<reference evidence="1 2" key="1">
    <citation type="submission" date="2016-01" db="EMBL/GenBank/DDBJ databases">
        <title>Highly variable Streptococcus oralis are common among viridans streptococci isolated from primates.</title>
        <authorList>
            <person name="Denapaite D."/>
            <person name="Rieger M."/>
            <person name="Koendgen S."/>
            <person name="Brueckner R."/>
            <person name="Ochigava I."/>
            <person name="Kappeler P."/>
            <person name="Maetz-Rensing K."/>
            <person name="Leendertz F."/>
            <person name="Hakenbeck R."/>
        </authorList>
    </citation>
    <scope>NUCLEOTIDE SEQUENCE [LARGE SCALE GENOMIC DNA]</scope>
    <source>
        <strain evidence="1 2">DD14</strain>
    </source>
</reference>
<evidence type="ECO:0000313" key="2">
    <source>
        <dbReference type="Proteomes" id="UP000070497"/>
    </source>
</evidence>
<proteinExistence type="predicted"/>
<dbReference type="PATRIC" id="fig|1303.77.peg.1060"/>
<protein>
    <submittedName>
        <fullName evidence="1">Phage protein</fullName>
    </submittedName>
</protein>
<dbReference type="EMBL" id="LQRI01000146">
    <property type="protein sequence ID" value="KXT82082.1"/>
    <property type="molecule type" value="Genomic_DNA"/>
</dbReference>
<dbReference type="RefSeq" id="WP_061418854.1">
    <property type="nucleotide sequence ID" value="NZ_KQ969337.1"/>
</dbReference>
<sequence length="103" mass="11484">MSKQNLKKKNKESAPQIKTIRGVTSTGFAFEITKERLENYELLEAIAEVDTNPAVLPQVVKLMLGNKSEDLKNHVRTADGIVPLDKMGAEISEIFSSQNQLKK</sequence>
<organism evidence="1 2">
    <name type="scientific">Streptococcus oralis</name>
    <dbReference type="NCBI Taxonomy" id="1303"/>
    <lineage>
        <taxon>Bacteria</taxon>
        <taxon>Bacillati</taxon>
        <taxon>Bacillota</taxon>
        <taxon>Bacilli</taxon>
        <taxon>Lactobacillales</taxon>
        <taxon>Streptococcaceae</taxon>
        <taxon>Streptococcus</taxon>
    </lineage>
</organism>
<name>A0A139P1L5_STROR</name>
<gene>
    <name evidence="1" type="ORF">SORDD14_00932</name>
</gene>
<dbReference type="Proteomes" id="UP000070497">
    <property type="component" value="Unassembled WGS sequence"/>
</dbReference>
<evidence type="ECO:0000313" key="1">
    <source>
        <dbReference type="EMBL" id="KXT82082.1"/>
    </source>
</evidence>
<accession>A0A139P1L5</accession>
<comment type="caution">
    <text evidence="1">The sequence shown here is derived from an EMBL/GenBank/DDBJ whole genome shotgun (WGS) entry which is preliminary data.</text>
</comment>
<dbReference type="AlphaFoldDB" id="A0A139P1L5"/>